<reference evidence="2" key="1">
    <citation type="journal article" date="2016" name="Nat. Biotechnol.">
        <title>Sequencing wild and cultivated cassava and related species reveals extensive interspecific hybridization and genetic diversity.</title>
        <authorList>
            <person name="Bredeson J.V."/>
            <person name="Lyons J.B."/>
            <person name="Prochnik S.E."/>
            <person name="Wu G.A."/>
            <person name="Ha C.M."/>
            <person name="Edsinger-Gonzales E."/>
            <person name="Grimwood J."/>
            <person name="Schmutz J."/>
            <person name="Rabbi I.Y."/>
            <person name="Egesi C."/>
            <person name="Nauluvula P."/>
            <person name="Lebot V."/>
            <person name="Ndunguru J."/>
            <person name="Mkamilo G."/>
            <person name="Bart R.S."/>
            <person name="Setter T.L."/>
            <person name="Gleadow R.M."/>
            <person name="Kulakow P."/>
            <person name="Ferguson M.E."/>
            <person name="Rounsley S."/>
            <person name="Rokhsar D.S."/>
        </authorList>
    </citation>
    <scope>NUCLEOTIDE SEQUENCE [LARGE SCALE GENOMIC DNA]</scope>
    <source>
        <strain evidence="2">cv. AM560-2</strain>
    </source>
</reference>
<dbReference type="EMBL" id="CM004387">
    <property type="protein sequence ID" value="KAG8661868.1"/>
    <property type="molecule type" value="Genomic_DNA"/>
</dbReference>
<keyword evidence="2" id="KW-1185">Reference proteome</keyword>
<evidence type="ECO:0000313" key="1">
    <source>
        <dbReference type="EMBL" id="KAG8661868.1"/>
    </source>
</evidence>
<name>A0ACB7ICV6_MANES</name>
<proteinExistence type="predicted"/>
<gene>
    <name evidence="1" type="ORF">MANES_01G051560v8</name>
</gene>
<evidence type="ECO:0000313" key="2">
    <source>
        <dbReference type="Proteomes" id="UP000091857"/>
    </source>
</evidence>
<accession>A0ACB7ICV6</accession>
<sequence length="179" mass="20609">MDLVKKIKLLGEQFSDFKVVEKMLISLPSRFEPKVSAIEESCDLTNIPGAERSEKGKSVLTVREGGKGKFLPYSFSQKTNHLVKDCWAKDISKVQYRFCKRYGHFEKFYKTKQNQNTVQNRNHNSNKQANYIDGREENEGEVSQPVCLIHNGCNSHMANEDKMFNKLDRSINTKVTLVL</sequence>
<dbReference type="Proteomes" id="UP000091857">
    <property type="component" value="Chromosome 1"/>
</dbReference>
<protein>
    <submittedName>
        <fullName evidence="1">Uncharacterized protein</fullName>
    </submittedName>
</protein>
<organism evidence="1 2">
    <name type="scientific">Manihot esculenta</name>
    <name type="common">Cassava</name>
    <name type="synonym">Jatropha manihot</name>
    <dbReference type="NCBI Taxonomy" id="3983"/>
    <lineage>
        <taxon>Eukaryota</taxon>
        <taxon>Viridiplantae</taxon>
        <taxon>Streptophyta</taxon>
        <taxon>Embryophyta</taxon>
        <taxon>Tracheophyta</taxon>
        <taxon>Spermatophyta</taxon>
        <taxon>Magnoliopsida</taxon>
        <taxon>eudicotyledons</taxon>
        <taxon>Gunneridae</taxon>
        <taxon>Pentapetalae</taxon>
        <taxon>rosids</taxon>
        <taxon>fabids</taxon>
        <taxon>Malpighiales</taxon>
        <taxon>Euphorbiaceae</taxon>
        <taxon>Crotonoideae</taxon>
        <taxon>Manihoteae</taxon>
        <taxon>Manihot</taxon>
    </lineage>
</organism>
<comment type="caution">
    <text evidence="1">The sequence shown here is derived from an EMBL/GenBank/DDBJ whole genome shotgun (WGS) entry which is preliminary data.</text>
</comment>